<feature type="transmembrane region" description="Helical" evidence="10">
    <location>
        <begin position="361"/>
        <end position="380"/>
    </location>
</feature>
<dbReference type="Pfam" id="PF01554">
    <property type="entry name" value="MatE"/>
    <property type="match status" value="2"/>
</dbReference>
<evidence type="ECO:0000256" key="10">
    <source>
        <dbReference type="SAM" id="Phobius"/>
    </source>
</evidence>
<evidence type="ECO:0000256" key="8">
    <source>
        <dbReference type="ARBA" id="ARBA00023136"/>
    </source>
</evidence>
<evidence type="ECO:0000256" key="7">
    <source>
        <dbReference type="ARBA" id="ARBA00022989"/>
    </source>
</evidence>
<dbReference type="AlphaFoldDB" id="A0A7X2PDL4"/>
<dbReference type="NCBIfam" id="TIGR00797">
    <property type="entry name" value="matE"/>
    <property type="match status" value="1"/>
</dbReference>
<feature type="transmembrane region" description="Helical" evidence="10">
    <location>
        <begin position="96"/>
        <end position="119"/>
    </location>
</feature>
<feature type="transmembrane region" description="Helical" evidence="10">
    <location>
        <begin position="139"/>
        <end position="160"/>
    </location>
</feature>
<evidence type="ECO:0000256" key="3">
    <source>
        <dbReference type="ARBA" id="ARBA00022106"/>
    </source>
</evidence>
<keyword evidence="12" id="KW-1185">Reference proteome</keyword>
<comment type="similarity">
    <text evidence="2">Belongs to the multi antimicrobial extrusion (MATE) (TC 2.A.66.1) family. MepA subfamily.</text>
</comment>
<evidence type="ECO:0000256" key="2">
    <source>
        <dbReference type="ARBA" id="ARBA00008417"/>
    </source>
</evidence>
<evidence type="ECO:0000256" key="5">
    <source>
        <dbReference type="ARBA" id="ARBA00022475"/>
    </source>
</evidence>
<reference evidence="11 12" key="1">
    <citation type="submission" date="2019-08" db="EMBL/GenBank/DDBJ databases">
        <title>In-depth cultivation of the pig gut microbiome towards novel bacterial diversity and tailored functional studies.</title>
        <authorList>
            <person name="Wylensek D."/>
            <person name="Hitch T.C.A."/>
            <person name="Clavel T."/>
        </authorList>
    </citation>
    <scope>NUCLEOTIDE SEQUENCE [LARGE SCALE GENOMIC DNA]</scope>
    <source>
        <strain evidence="11 12">NM-380-WT-3C1</strain>
    </source>
</reference>
<dbReference type="InterPro" id="IPR048279">
    <property type="entry name" value="MdtK-like"/>
</dbReference>
<dbReference type="InterPro" id="IPR045070">
    <property type="entry name" value="MATE_MepA-like"/>
</dbReference>
<evidence type="ECO:0000256" key="1">
    <source>
        <dbReference type="ARBA" id="ARBA00004651"/>
    </source>
</evidence>
<feature type="transmembrane region" description="Helical" evidence="10">
    <location>
        <begin position="167"/>
        <end position="191"/>
    </location>
</feature>
<dbReference type="PANTHER" id="PTHR43823">
    <property type="entry name" value="SPORULATION PROTEIN YKVU"/>
    <property type="match status" value="1"/>
</dbReference>
<organism evidence="11 12">
    <name type="scientific">Bullifex porci</name>
    <dbReference type="NCBI Taxonomy" id="2606638"/>
    <lineage>
        <taxon>Bacteria</taxon>
        <taxon>Pseudomonadati</taxon>
        <taxon>Spirochaetota</taxon>
        <taxon>Spirochaetia</taxon>
        <taxon>Spirochaetales</taxon>
        <taxon>Spirochaetaceae</taxon>
        <taxon>Bullifex</taxon>
    </lineage>
</organism>
<feature type="transmembrane region" description="Helical" evidence="10">
    <location>
        <begin position="285"/>
        <end position="307"/>
    </location>
</feature>
<evidence type="ECO:0000313" key="11">
    <source>
        <dbReference type="EMBL" id="MSU06438.1"/>
    </source>
</evidence>
<dbReference type="CDD" id="cd13143">
    <property type="entry name" value="MATE_MepA_like"/>
    <property type="match status" value="1"/>
</dbReference>
<dbReference type="GO" id="GO:0005886">
    <property type="term" value="C:plasma membrane"/>
    <property type="evidence" value="ECO:0007669"/>
    <property type="project" value="UniProtKB-SubCell"/>
</dbReference>
<proteinExistence type="inferred from homology"/>
<dbReference type="GO" id="GO:0015297">
    <property type="term" value="F:antiporter activity"/>
    <property type="evidence" value="ECO:0007669"/>
    <property type="project" value="InterPro"/>
</dbReference>
<gene>
    <name evidence="11" type="ORF">FYJ80_06535</name>
</gene>
<feature type="transmembrane region" description="Helical" evidence="10">
    <location>
        <begin position="319"/>
        <end position="341"/>
    </location>
</feature>
<name>A0A7X2PDL4_9SPIO</name>
<evidence type="ECO:0000256" key="4">
    <source>
        <dbReference type="ARBA" id="ARBA00022448"/>
    </source>
</evidence>
<keyword evidence="8 10" id="KW-0472">Membrane</keyword>
<dbReference type="PIRSF" id="PIRSF006603">
    <property type="entry name" value="DinF"/>
    <property type="match status" value="1"/>
</dbReference>
<keyword evidence="7 10" id="KW-1133">Transmembrane helix</keyword>
<dbReference type="EMBL" id="VUNN01000011">
    <property type="protein sequence ID" value="MSU06438.1"/>
    <property type="molecule type" value="Genomic_DNA"/>
</dbReference>
<keyword evidence="5" id="KW-1003">Cell membrane</keyword>
<feature type="transmembrane region" description="Helical" evidence="10">
    <location>
        <begin position="253"/>
        <end position="279"/>
    </location>
</feature>
<evidence type="ECO:0000256" key="9">
    <source>
        <dbReference type="ARBA" id="ARBA00023251"/>
    </source>
</evidence>
<dbReference type="InterPro" id="IPR051327">
    <property type="entry name" value="MATE_MepA_subfamily"/>
</dbReference>
<feature type="transmembrane region" description="Helical" evidence="10">
    <location>
        <begin position="52"/>
        <end position="75"/>
    </location>
</feature>
<dbReference type="Proteomes" id="UP000460549">
    <property type="component" value="Unassembled WGS sequence"/>
</dbReference>
<dbReference type="GO" id="GO:0042910">
    <property type="term" value="F:xenobiotic transmembrane transporter activity"/>
    <property type="evidence" value="ECO:0007669"/>
    <property type="project" value="InterPro"/>
</dbReference>
<sequence length="454" mass="49016">MVNNDKHYIRMTQAPVEPLIMRLAVPTVISMLVSSIYNMADTFFVSQLGTSASAAVGIVFSLMAIMQAIGFTIGMGSGILSSRRLGAGKRDEANQIASSAVFLVIIISSLIAILGLIFCKELMVFLGSTPTILPYALDYGSFILIACPVICTSFVLNNLLRNEGKAFYAMLGITTGGILNIFLDPIFIFYFKLGTRGAAMATALSQLISFIILLTMFIKKKSNLTLSVKYISKSAKTYLNILKTGLPSLSRQGLASIATMTLNIQAAAFGDAAVAAMSISGRITFFLFSALLGLGQGFQPVAGFNYGAKKYSRVKRATLFTAFFGTVVISTLAIICFIFARPLVSSFRKEDLDVIIIGTKALRFQCLTLILCGINVATNMSLQATGHIAQATYLALCRQGIYFLPFILILPSKIGVLGVEIAQPLSDILTFISSLIFFIRLIKELGGKKDEDVL</sequence>
<dbReference type="PANTHER" id="PTHR43823:SF3">
    <property type="entry name" value="MULTIDRUG EXPORT PROTEIN MEPA"/>
    <property type="match status" value="1"/>
</dbReference>
<dbReference type="InterPro" id="IPR002528">
    <property type="entry name" value="MATE_fam"/>
</dbReference>
<comment type="subcellular location">
    <subcellularLocation>
        <location evidence="1">Cell membrane</location>
        <topology evidence="1">Multi-pass membrane protein</topology>
    </subcellularLocation>
</comment>
<feature type="transmembrane region" description="Helical" evidence="10">
    <location>
        <begin position="197"/>
        <end position="218"/>
    </location>
</feature>
<keyword evidence="6 10" id="KW-0812">Transmembrane</keyword>
<keyword evidence="4" id="KW-0813">Transport</keyword>
<evidence type="ECO:0000313" key="12">
    <source>
        <dbReference type="Proteomes" id="UP000460549"/>
    </source>
</evidence>
<keyword evidence="9" id="KW-0046">Antibiotic resistance</keyword>
<accession>A0A7X2PDL4</accession>
<feature type="transmembrane region" description="Helical" evidence="10">
    <location>
        <begin position="401"/>
        <end position="419"/>
    </location>
</feature>
<feature type="transmembrane region" description="Helical" evidence="10">
    <location>
        <begin position="20"/>
        <end position="40"/>
    </location>
</feature>
<protein>
    <recommendedName>
        <fullName evidence="3">Multidrug export protein MepA</fullName>
    </recommendedName>
</protein>
<comment type="caution">
    <text evidence="11">The sequence shown here is derived from an EMBL/GenBank/DDBJ whole genome shotgun (WGS) entry which is preliminary data.</text>
</comment>
<evidence type="ECO:0000256" key="6">
    <source>
        <dbReference type="ARBA" id="ARBA00022692"/>
    </source>
</evidence>
<dbReference type="GO" id="GO:0046677">
    <property type="term" value="P:response to antibiotic"/>
    <property type="evidence" value="ECO:0007669"/>
    <property type="project" value="UniProtKB-KW"/>
</dbReference>